<evidence type="ECO:0000313" key="1">
    <source>
        <dbReference type="EMBL" id="CAG7650745.1"/>
    </source>
</evidence>
<sequence>MKKVTMLAAKYASSFLGVCALAFVVVQKLPLGEKEVPAELK</sequence>
<dbReference type="AlphaFoldDB" id="A0A916KAK1"/>
<name>A0A916KAK1_9BACL</name>
<evidence type="ECO:0000313" key="2">
    <source>
        <dbReference type="Proteomes" id="UP000693672"/>
    </source>
</evidence>
<proteinExistence type="predicted"/>
<keyword evidence="2" id="KW-1185">Reference proteome</keyword>
<dbReference type="RefSeq" id="WP_281427047.1">
    <property type="nucleotide sequence ID" value="NZ_CAJVAS010000055.1"/>
</dbReference>
<comment type="caution">
    <text evidence="1">The sequence shown here is derived from an EMBL/GenBank/DDBJ whole genome shotgun (WGS) entry which is preliminary data.</text>
</comment>
<protein>
    <recommendedName>
        <fullName evidence="3">Cyclic lactone autoinducer peptide</fullName>
    </recommendedName>
</protein>
<dbReference type="EMBL" id="CAJVAS010000055">
    <property type="protein sequence ID" value="CAG7650745.1"/>
    <property type="molecule type" value="Genomic_DNA"/>
</dbReference>
<dbReference type="Proteomes" id="UP000693672">
    <property type="component" value="Unassembled WGS sequence"/>
</dbReference>
<gene>
    <name evidence="1" type="ORF">PAESOLCIP111_06165</name>
</gene>
<evidence type="ECO:0008006" key="3">
    <source>
        <dbReference type="Google" id="ProtNLM"/>
    </source>
</evidence>
<accession>A0A916KAK1</accession>
<reference evidence="1" key="1">
    <citation type="submission" date="2021-06" db="EMBL/GenBank/DDBJ databases">
        <authorList>
            <person name="Criscuolo A."/>
        </authorList>
    </citation>
    <scope>NUCLEOTIDE SEQUENCE</scope>
    <source>
        <strain evidence="1">CIP111600</strain>
    </source>
</reference>
<organism evidence="1 2">
    <name type="scientific">Paenibacillus solanacearum</name>
    <dbReference type="NCBI Taxonomy" id="2048548"/>
    <lineage>
        <taxon>Bacteria</taxon>
        <taxon>Bacillati</taxon>
        <taxon>Bacillota</taxon>
        <taxon>Bacilli</taxon>
        <taxon>Bacillales</taxon>
        <taxon>Paenibacillaceae</taxon>
        <taxon>Paenibacillus</taxon>
    </lineage>
</organism>